<evidence type="ECO:0000256" key="3">
    <source>
        <dbReference type="ARBA" id="ARBA00012153"/>
    </source>
</evidence>
<evidence type="ECO:0000256" key="2">
    <source>
        <dbReference type="ARBA" id="ARBA00011738"/>
    </source>
</evidence>
<evidence type="ECO:0000256" key="12">
    <source>
        <dbReference type="RuleBase" id="RU003843"/>
    </source>
</evidence>
<evidence type="ECO:0000256" key="8">
    <source>
        <dbReference type="ARBA" id="ARBA00023206"/>
    </source>
</evidence>
<organism evidence="13 14">
    <name type="scientific">Aulographum hederae CBS 113979</name>
    <dbReference type="NCBI Taxonomy" id="1176131"/>
    <lineage>
        <taxon>Eukaryota</taxon>
        <taxon>Fungi</taxon>
        <taxon>Dikarya</taxon>
        <taxon>Ascomycota</taxon>
        <taxon>Pezizomycotina</taxon>
        <taxon>Dothideomycetes</taxon>
        <taxon>Pleosporomycetidae</taxon>
        <taxon>Aulographales</taxon>
        <taxon>Aulographaceae</taxon>
    </lineage>
</organism>
<comment type="subunit">
    <text evidence="2 12">Homodimer.</text>
</comment>
<dbReference type="UniPathway" id="UPA00275">
    <property type="reaction ID" value="UER00399"/>
</dbReference>
<comment type="catalytic activity">
    <reaction evidence="12">
        <text>D-ribulose 5-phosphate = (2S)-2-hydroxy-3-oxobutyl phosphate + formate + H(+)</text>
        <dbReference type="Rhea" id="RHEA:18457"/>
        <dbReference type="ChEBI" id="CHEBI:15378"/>
        <dbReference type="ChEBI" id="CHEBI:15740"/>
        <dbReference type="ChEBI" id="CHEBI:58121"/>
        <dbReference type="ChEBI" id="CHEBI:58830"/>
        <dbReference type="EC" id="4.1.99.12"/>
    </reaction>
</comment>
<keyword evidence="6 12" id="KW-0479">Metal-binding</keyword>
<protein>
    <recommendedName>
        <fullName evidence="4 12">3,4-dihydroxy-2-butanone 4-phosphate synthase</fullName>
        <shortName evidence="12">DHBP synthase</shortName>
        <ecNumber evidence="3 12">4.1.99.12</ecNumber>
    </recommendedName>
</protein>
<keyword evidence="14" id="KW-1185">Reference proteome</keyword>
<comment type="cofactor">
    <cofactor evidence="12">
        <name>Mg(2+)</name>
        <dbReference type="ChEBI" id="CHEBI:18420"/>
    </cofactor>
    <cofactor evidence="12">
        <name>Mn(2+)</name>
        <dbReference type="ChEBI" id="CHEBI:29035"/>
    </cofactor>
    <text evidence="12">Binds 2 divalent metal cations per subunit. Magnesium or manganese.</text>
</comment>
<keyword evidence="5 12" id="KW-0686">Riboflavin biosynthesis</keyword>
<dbReference type="Pfam" id="PF00926">
    <property type="entry name" value="DHBP_synthase"/>
    <property type="match status" value="1"/>
</dbReference>
<comment type="function">
    <text evidence="12">Catalyzes the conversion of D-ribulose 5-phosphate to formate and 3,4-dihydroxy-2-butanone 4-phosphate.</text>
</comment>
<evidence type="ECO:0000256" key="6">
    <source>
        <dbReference type="ARBA" id="ARBA00022723"/>
    </source>
</evidence>
<comment type="pathway">
    <text evidence="1 12">Cofactor biosynthesis; riboflavin biosynthesis; 2-hydroxy-3-oxobutyl phosphate from D-ribulose 5-phosphate: step 1/1.</text>
</comment>
<keyword evidence="8" id="KW-0318">Glutathionylation</keyword>
<evidence type="ECO:0000256" key="1">
    <source>
        <dbReference type="ARBA" id="ARBA00004904"/>
    </source>
</evidence>
<name>A0A6G1GTK2_9PEZI</name>
<dbReference type="PANTHER" id="PTHR21327">
    <property type="entry name" value="GTP CYCLOHYDROLASE II-RELATED"/>
    <property type="match status" value="1"/>
</dbReference>
<sequence length="259" mass="28115">MPAPTASETAPAANGTNVNANGSAVVEAKKVSPPAFDSIEDTIESFKNGNFVLVLDSASRENEGDLIIACTHLNTQKMAFMIHHTSGYICVPLTPSLCTRLELPQMVDLEKSGDPNRTAYTVTVDAREGTSTGISAEDRARTCRLLADPGSRAEDFRRPGHIVPLRAREGGIRARFGHTEAAVELCRLAGLPQVGAICEMVKPGMEVEGVAEREESGMARRDDCLEFGRRWGIRVCTIEDLVEWVEAREGKLGERGVDY</sequence>
<evidence type="ECO:0000313" key="14">
    <source>
        <dbReference type="Proteomes" id="UP000800041"/>
    </source>
</evidence>
<dbReference type="NCBIfam" id="TIGR00506">
    <property type="entry name" value="ribB"/>
    <property type="match status" value="1"/>
</dbReference>
<dbReference type="Proteomes" id="UP000800041">
    <property type="component" value="Unassembled WGS sequence"/>
</dbReference>
<keyword evidence="7 12" id="KW-0460">Magnesium</keyword>
<dbReference type="GO" id="GO:0005829">
    <property type="term" value="C:cytosol"/>
    <property type="evidence" value="ECO:0007669"/>
    <property type="project" value="TreeGrafter"/>
</dbReference>
<dbReference type="EMBL" id="ML977169">
    <property type="protein sequence ID" value="KAF1984283.1"/>
    <property type="molecule type" value="Genomic_DNA"/>
</dbReference>
<comment type="similarity">
    <text evidence="11 12">Belongs to the DHBP synthase family.</text>
</comment>
<dbReference type="GO" id="GO:0009231">
    <property type="term" value="P:riboflavin biosynthetic process"/>
    <property type="evidence" value="ECO:0007669"/>
    <property type="project" value="UniProtKB-UniPathway"/>
</dbReference>
<evidence type="ECO:0000313" key="13">
    <source>
        <dbReference type="EMBL" id="KAF1984283.1"/>
    </source>
</evidence>
<dbReference type="Gene3D" id="3.90.870.10">
    <property type="entry name" value="DHBP synthase"/>
    <property type="match status" value="1"/>
</dbReference>
<keyword evidence="9 12" id="KW-0464">Manganese</keyword>
<dbReference type="OrthoDB" id="60371at2759"/>
<dbReference type="GO" id="GO:0008686">
    <property type="term" value="F:3,4-dihydroxy-2-butanone-4-phosphate synthase activity"/>
    <property type="evidence" value="ECO:0007669"/>
    <property type="project" value="UniProtKB-EC"/>
</dbReference>
<dbReference type="InterPro" id="IPR017945">
    <property type="entry name" value="DHBP_synth_RibB-like_a/b_dom"/>
</dbReference>
<reference evidence="13" key="1">
    <citation type="journal article" date="2020" name="Stud. Mycol.">
        <title>101 Dothideomycetes genomes: a test case for predicting lifestyles and emergence of pathogens.</title>
        <authorList>
            <person name="Haridas S."/>
            <person name="Albert R."/>
            <person name="Binder M."/>
            <person name="Bloem J."/>
            <person name="Labutti K."/>
            <person name="Salamov A."/>
            <person name="Andreopoulos B."/>
            <person name="Baker S."/>
            <person name="Barry K."/>
            <person name="Bills G."/>
            <person name="Bluhm B."/>
            <person name="Cannon C."/>
            <person name="Castanera R."/>
            <person name="Culley D."/>
            <person name="Daum C."/>
            <person name="Ezra D."/>
            <person name="Gonzalez J."/>
            <person name="Henrissat B."/>
            <person name="Kuo A."/>
            <person name="Liang C."/>
            <person name="Lipzen A."/>
            <person name="Lutzoni F."/>
            <person name="Magnuson J."/>
            <person name="Mondo S."/>
            <person name="Nolan M."/>
            <person name="Ohm R."/>
            <person name="Pangilinan J."/>
            <person name="Park H.-J."/>
            <person name="Ramirez L."/>
            <person name="Alfaro M."/>
            <person name="Sun H."/>
            <person name="Tritt A."/>
            <person name="Yoshinaga Y."/>
            <person name="Zwiers L.-H."/>
            <person name="Turgeon B."/>
            <person name="Goodwin S."/>
            <person name="Spatafora J."/>
            <person name="Crous P."/>
            <person name="Grigoriev I."/>
        </authorList>
    </citation>
    <scope>NUCLEOTIDE SEQUENCE</scope>
    <source>
        <strain evidence="13">CBS 113979</strain>
    </source>
</reference>
<proteinExistence type="inferred from homology"/>
<evidence type="ECO:0000256" key="4">
    <source>
        <dbReference type="ARBA" id="ARBA00018836"/>
    </source>
</evidence>
<dbReference type="SUPFAM" id="SSF55821">
    <property type="entry name" value="YrdC/RibB"/>
    <property type="match status" value="1"/>
</dbReference>
<keyword evidence="10 12" id="KW-0456">Lyase</keyword>
<dbReference type="EC" id="4.1.99.12" evidence="3 12"/>
<evidence type="ECO:0000256" key="10">
    <source>
        <dbReference type="ARBA" id="ARBA00023239"/>
    </source>
</evidence>
<dbReference type="AlphaFoldDB" id="A0A6G1GTK2"/>
<accession>A0A6G1GTK2</accession>
<evidence type="ECO:0000256" key="9">
    <source>
        <dbReference type="ARBA" id="ARBA00023211"/>
    </source>
</evidence>
<gene>
    <name evidence="13" type="ORF">K402DRAFT_336773</name>
</gene>
<dbReference type="InterPro" id="IPR000422">
    <property type="entry name" value="DHBP_synthase_RibB"/>
</dbReference>
<evidence type="ECO:0000256" key="5">
    <source>
        <dbReference type="ARBA" id="ARBA00022619"/>
    </source>
</evidence>
<dbReference type="PANTHER" id="PTHR21327:SF18">
    <property type="entry name" value="3,4-DIHYDROXY-2-BUTANONE 4-PHOSPHATE SYNTHASE"/>
    <property type="match status" value="1"/>
</dbReference>
<dbReference type="GO" id="GO:0046872">
    <property type="term" value="F:metal ion binding"/>
    <property type="evidence" value="ECO:0007669"/>
    <property type="project" value="UniProtKB-KW"/>
</dbReference>
<dbReference type="GO" id="GO:0005758">
    <property type="term" value="C:mitochondrial intermembrane space"/>
    <property type="evidence" value="ECO:0007669"/>
    <property type="project" value="TreeGrafter"/>
</dbReference>
<evidence type="ECO:0000256" key="7">
    <source>
        <dbReference type="ARBA" id="ARBA00022842"/>
    </source>
</evidence>
<dbReference type="FunFam" id="3.90.870.10:FF:000002">
    <property type="entry name" value="3,4-dihydroxy-2-butanone 4-phosphate synthase"/>
    <property type="match status" value="1"/>
</dbReference>
<evidence type="ECO:0000256" key="11">
    <source>
        <dbReference type="ARBA" id="ARBA00060730"/>
    </source>
</evidence>